<feature type="coiled-coil region" evidence="1">
    <location>
        <begin position="52"/>
        <end position="79"/>
    </location>
</feature>
<dbReference type="AlphaFoldDB" id="A0A9P8PVR5"/>
<dbReference type="Pfam" id="PF12622">
    <property type="entry name" value="NpwBP"/>
    <property type="match status" value="1"/>
</dbReference>
<reference evidence="3" key="1">
    <citation type="journal article" date="2021" name="Open Biol.">
        <title>Shared evolutionary footprints suggest mitochondrial oxidative damage underlies multiple complex I losses in fungi.</title>
        <authorList>
            <person name="Schikora-Tamarit M.A."/>
            <person name="Marcet-Houben M."/>
            <person name="Nosek J."/>
            <person name="Gabaldon T."/>
        </authorList>
    </citation>
    <scope>NUCLEOTIDE SEQUENCE</scope>
    <source>
        <strain evidence="3">CBS6341</strain>
    </source>
</reference>
<feature type="domain" description="Wbp11/ELF5/Saf1 N-terminal" evidence="2">
    <location>
        <begin position="9"/>
        <end position="71"/>
    </location>
</feature>
<organism evidence="3 4">
    <name type="scientific">Wickerhamomyces mucosus</name>
    <dbReference type="NCBI Taxonomy" id="1378264"/>
    <lineage>
        <taxon>Eukaryota</taxon>
        <taxon>Fungi</taxon>
        <taxon>Dikarya</taxon>
        <taxon>Ascomycota</taxon>
        <taxon>Saccharomycotina</taxon>
        <taxon>Saccharomycetes</taxon>
        <taxon>Phaffomycetales</taxon>
        <taxon>Wickerhamomycetaceae</taxon>
        <taxon>Wickerhamomyces</taxon>
    </lineage>
</organism>
<evidence type="ECO:0000259" key="2">
    <source>
        <dbReference type="Pfam" id="PF09429"/>
    </source>
</evidence>
<sequence length="184" mass="21660">MSDLLHLEKLKKFKEQRAKERLERLKTLDPQRLQTRVNDLRVKKENNNGRLIHNEQRLLQNLEKDLESITKHNLNTNNEAEDGDLQQEQEISEVKLGRKSVFYDPEWNPIGLPPKGFTNLEYNSIIHNTEYDALDIPLPSEPQPKFYKLRQFETTYEAEANIKPLKTANFVPSIVRQKRKLGDI</sequence>
<dbReference type="GO" id="GO:0006396">
    <property type="term" value="P:RNA processing"/>
    <property type="evidence" value="ECO:0007669"/>
    <property type="project" value="InterPro"/>
</dbReference>
<dbReference type="EMBL" id="JAEUBF010000461">
    <property type="protein sequence ID" value="KAH3678279.1"/>
    <property type="molecule type" value="Genomic_DNA"/>
</dbReference>
<dbReference type="Pfam" id="PF09429">
    <property type="entry name" value="Wbp11"/>
    <property type="match status" value="1"/>
</dbReference>
<comment type="caution">
    <text evidence="3">The sequence shown here is derived from an EMBL/GenBank/DDBJ whole genome shotgun (WGS) entry which is preliminary data.</text>
</comment>
<accession>A0A9P8PVR5</accession>
<proteinExistence type="predicted"/>
<gene>
    <name evidence="3" type="ORF">WICMUC_001603</name>
</gene>
<protein>
    <recommendedName>
        <fullName evidence="2">Wbp11/ELF5/Saf1 N-terminal domain-containing protein</fullName>
    </recommendedName>
</protein>
<evidence type="ECO:0000313" key="4">
    <source>
        <dbReference type="Proteomes" id="UP000769528"/>
    </source>
</evidence>
<reference evidence="3" key="2">
    <citation type="submission" date="2021-01" db="EMBL/GenBank/DDBJ databases">
        <authorList>
            <person name="Schikora-Tamarit M.A."/>
        </authorList>
    </citation>
    <scope>NUCLEOTIDE SEQUENCE</scope>
    <source>
        <strain evidence="3">CBS6341</strain>
    </source>
</reference>
<dbReference type="Proteomes" id="UP000769528">
    <property type="component" value="Unassembled WGS sequence"/>
</dbReference>
<evidence type="ECO:0000256" key="1">
    <source>
        <dbReference type="SAM" id="Coils"/>
    </source>
</evidence>
<keyword evidence="4" id="KW-1185">Reference proteome</keyword>
<dbReference type="OrthoDB" id="3980841at2759"/>
<keyword evidence="1" id="KW-0175">Coiled coil</keyword>
<evidence type="ECO:0000313" key="3">
    <source>
        <dbReference type="EMBL" id="KAH3678279.1"/>
    </source>
</evidence>
<dbReference type="InterPro" id="IPR019007">
    <property type="entry name" value="Wbp11/ELF5/Saf1_N"/>
</dbReference>
<name>A0A9P8PVR5_9ASCO</name>